<protein>
    <submittedName>
        <fullName evidence="2">RNA-directed DNA polymerase from mobile element jockey-like</fullName>
    </submittedName>
</protein>
<reference evidence="2" key="1">
    <citation type="submission" date="2020-04" db="EMBL/GenBank/DDBJ databases">
        <authorList>
            <person name="Alioto T."/>
            <person name="Alioto T."/>
            <person name="Gomez Garrido J."/>
        </authorList>
    </citation>
    <scope>NUCLEOTIDE SEQUENCE</scope>
    <source>
        <strain evidence="2">A484AB</strain>
    </source>
</reference>
<evidence type="ECO:0000313" key="2">
    <source>
        <dbReference type="EMBL" id="CAB4026684.1"/>
    </source>
</evidence>
<feature type="region of interest" description="Disordered" evidence="1">
    <location>
        <begin position="88"/>
        <end position="130"/>
    </location>
</feature>
<proteinExistence type="predicted"/>
<evidence type="ECO:0000313" key="3">
    <source>
        <dbReference type="Proteomes" id="UP001152795"/>
    </source>
</evidence>
<keyword evidence="3" id="KW-1185">Reference proteome</keyword>
<sequence length="357" mass="40913">MEGIKLDMTILESRMLAAMSENQHESDIISLRVKLVDMEAVVHNEDEIISRLSEENLSFRSSLLNLEKLVHFMSQEYRNKSSGAINLSNITKEPSTRNRKQSINLNKNSLSSPRNIDNNLPHDNQQHVSPSVSNIDFTADVPQPNSQTKQKVDLTADDRMADESQPNPLIKQKVDLTTDEPLPNPLIAQNKEINLLKNGNSNSKTKFNRVSNEDKNKKYVNSPKSSIPCPFLSRRGWCAKGNRCDFQHKEPGRDKHKISCPFLRRNGFCLIIRPILEYCAPVFHYSIPSFLSEDLETLQKRALKIILPANSYSETLEYFNLQTLFQRREEMCNKLFTNTTNNPTNKLHNLLPPKHES</sequence>
<keyword evidence="2" id="KW-0808">Transferase</keyword>
<dbReference type="GO" id="GO:0003964">
    <property type="term" value="F:RNA-directed DNA polymerase activity"/>
    <property type="evidence" value="ECO:0007669"/>
    <property type="project" value="UniProtKB-KW"/>
</dbReference>
<dbReference type="OrthoDB" id="7616861at2759"/>
<dbReference type="PROSITE" id="PS50103">
    <property type="entry name" value="ZF_C3H1"/>
    <property type="match status" value="1"/>
</dbReference>
<dbReference type="InterPro" id="IPR000571">
    <property type="entry name" value="Znf_CCCH"/>
</dbReference>
<dbReference type="Gene3D" id="4.10.1000.10">
    <property type="entry name" value="Zinc finger, CCCH-type"/>
    <property type="match status" value="1"/>
</dbReference>
<dbReference type="EMBL" id="CACRXK020014347">
    <property type="protein sequence ID" value="CAB4026684.1"/>
    <property type="molecule type" value="Genomic_DNA"/>
</dbReference>
<comment type="caution">
    <text evidence="2">The sequence shown here is derived from an EMBL/GenBank/DDBJ whole genome shotgun (WGS) entry which is preliminary data.</text>
</comment>
<dbReference type="Proteomes" id="UP001152795">
    <property type="component" value="Unassembled WGS sequence"/>
</dbReference>
<keyword evidence="2" id="KW-0548">Nucleotidyltransferase</keyword>
<dbReference type="AlphaFoldDB" id="A0A6S7J9G5"/>
<evidence type="ECO:0000256" key="1">
    <source>
        <dbReference type="SAM" id="MobiDB-lite"/>
    </source>
</evidence>
<organism evidence="2 3">
    <name type="scientific">Paramuricea clavata</name>
    <name type="common">Red gorgonian</name>
    <name type="synonym">Violescent sea-whip</name>
    <dbReference type="NCBI Taxonomy" id="317549"/>
    <lineage>
        <taxon>Eukaryota</taxon>
        <taxon>Metazoa</taxon>
        <taxon>Cnidaria</taxon>
        <taxon>Anthozoa</taxon>
        <taxon>Octocorallia</taxon>
        <taxon>Malacalcyonacea</taxon>
        <taxon>Plexauridae</taxon>
        <taxon>Paramuricea</taxon>
    </lineage>
</organism>
<dbReference type="GO" id="GO:0046872">
    <property type="term" value="F:metal ion binding"/>
    <property type="evidence" value="ECO:0007669"/>
    <property type="project" value="InterPro"/>
</dbReference>
<gene>
    <name evidence="2" type="ORF">PACLA_8A003892</name>
</gene>
<feature type="compositionally biased region" description="Polar residues" evidence="1">
    <location>
        <begin position="101"/>
        <end position="130"/>
    </location>
</feature>
<accession>A0A6S7J9G5</accession>
<keyword evidence="2" id="KW-0695">RNA-directed DNA polymerase</keyword>
<name>A0A6S7J9G5_PARCT</name>
<feature type="non-terminal residue" evidence="2">
    <location>
        <position position="357"/>
    </location>
</feature>